<dbReference type="STRING" id="675864.SAMN04489747_2841"/>
<sequence>MSARSSGRNRPSSRGGGESARNARLRAQAAAQAAAARRRRTRVLLVLVGVAVLVVVLGIVVGPRLSGSSTGSAPLVAPTTVAAPQRSAQPPVTGRPVVLAGDAGATHVLTVWADFSCSHCRDFATDYGDVLERAAEQGQVRVELMPVTFVAPPSSVRAANAFACAAEGGFGPAYHDALFASFRTDWDDEQLVALAERVAPGSDLAGCLDDSRHQPYLDSVDQAAQAAGVDATPTVLLDGAPLPLAQTTPADLAATLQETP</sequence>
<dbReference type="InterPro" id="IPR012336">
    <property type="entry name" value="Thioredoxin-like_fold"/>
</dbReference>
<keyword evidence="2" id="KW-0472">Membrane</keyword>
<evidence type="ECO:0000259" key="3">
    <source>
        <dbReference type="PROSITE" id="PS51352"/>
    </source>
</evidence>
<keyword evidence="4" id="KW-0413">Isomerase</keyword>
<name>A0A1G7B6W0_9ACTN</name>
<dbReference type="AlphaFoldDB" id="A0A1G7B6W0"/>
<feature type="domain" description="Thioredoxin" evidence="3">
    <location>
        <begin position="77"/>
        <end position="260"/>
    </location>
</feature>
<dbReference type="Pfam" id="PF13462">
    <property type="entry name" value="Thioredoxin_4"/>
    <property type="match status" value="1"/>
</dbReference>
<dbReference type="Gene3D" id="3.40.30.10">
    <property type="entry name" value="Glutaredoxin"/>
    <property type="match status" value="1"/>
</dbReference>
<feature type="region of interest" description="Disordered" evidence="1">
    <location>
        <begin position="1"/>
        <end position="24"/>
    </location>
</feature>
<dbReference type="RefSeq" id="WP_157677140.1">
    <property type="nucleotide sequence ID" value="NZ_LT629688.1"/>
</dbReference>
<evidence type="ECO:0000256" key="2">
    <source>
        <dbReference type="SAM" id="Phobius"/>
    </source>
</evidence>
<accession>A0A1G7B6W0</accession>
<organism evidence="4 5">
    <name type="scientific">Auraticoccus monumenti</name>
    <dbReference type="NCBI Taxonomy" id="675864"/>
    <lineage>
        <taxon>Bacteria</taxon>
        <taxon>Bacillati</taxon>
        <taxon>Actinomycetota</taxon>
        <taxon>Actinomycetes</taxon>
        <taxon>Propionibacteriales</taxon>
        <taxon>Propionibacteriaceae</taxon>
        <taxon>Auraticoccus</taxon>
    </lineage>
</organism>
<dbReference type="PROSITE" id="PS51352">
    <property type="entry name" value="THIOREDOXIN_2"/>
    <property type="match status" value="1"/>
</dbReference>
<keyword evidence="2" id="KW-0812">Transmembrane</keyword>
<evidence type="ECO:0000256" key="1">
    <source>
        <dbReference type="SAM" id="MobiDB-lite"/>
    </source>
</evidence>
<dbReference type="Proteomes" id="UP000198546">
    <property type="component" value="Chromosome i"/>
</dbReference>
<evidence type="ECO:0000313" key="5">
    <source>
        <dbReference type="Proteomes" id="UP000198546"/>
    </source>
</evidence>
<dbReference type="OrthoDB" id="117402at2"/>
<dbReference type="CDD" id="cd02972">
    <property type="entry name" value="DsbA_family"/>
    <property type="match status" value="1"/>
</dbReference>
<evidence type="ECO:0000313" key="4">
    <source>
        <dbReference type="EMBL" id="SDE22036.1"/>
    </source>
</evidence>
<dbReference type="EMBL" id="LT629688">
    <property type="protein sequence ID" value="SDE22036.1"/>
    <property type="molecule type" value="Genomic_DNA"/>
</dbReference>
<reference evidence="4 5" key="1">
    <citation type="submission" date="2016-10" db="EMBL/GenBank/DDBJ databases">
        <authorList>
            <person name="de Groot N.N."/>
        </authorList>
    </citation>
    <scope>NUCLEOTIDE SEQUENCE [LARGE SCALE GENOMIC DNA]</scope>
    <source>
        <strain evidence="4 5">MON 2.2</strain>
    </source>
</reference>
<protein>
    <submittedName>
        <fullName evidence="4">Protein-disulfide isomerase</fullName>
    </submittedName>
</protein>
<feature type="transmembrane region" description="Helical" evidence="2">
    <location>
        <begin position="43"/>
        <end position="62"/>
    </location>
</feature>
<keyword evidence="2" id="KW-1133">Transmembrane helix</keyword>
<dbReference type="GO" id="GO:0016853">
    <property type="term" value="F:isomerase activity"/>
    <property type="evidence" value="ECO:0007669"/>
    <property type="project" value="UniProtKB-KW"/>
</dbReference>
<dbReference type="InterPro" id="IPR013766">
    <property type="entry name" value="Thioredoxin_domain"/>
</dbReference>
<proteinExistence type="predicted"/>
<gene>
    <name evidence="4" type="ORF">SAMN04489747_2841</name>
</gene>
<dbReference type="InterPro" id="IPR036249">
    <property type="entry name" value="Thioredoxin-like_sf"/>
</dbReference>
<dbReference type="SUPFAM" id="SSF52833">
    <property type="entry name" value="Thioredoxin-like"/>
    <property type="match status" value="1"/>
</dbReference>
<keyword evidence="5" id="KW-1185">Reference proteome</keyword>